<accession>A0A158B332</accession>
<gene>
    <name evidence="2" type="ORF">AWB79_03112</name>
</gene>
<proteinExistence type="predicted"/>
<comment type="caution">
    <text evidence="2">The sequence shown here is derived from an EMBL/GenBank/DDBJ whole genome shotgun (WGS) entry which is preliminary data.</text>
</comment>
<reference evidence="2" key="1">
    <citation type="submission" date="2016-01" db="EMBL/GenBank/DDBJ databases">
        <authorList>
            <person name="Peeters C."/>
        </authorList>
    </citation>
    <scope>NUCLEOTIDE SEQUENCE</scope>
    <source>
        <strain evidence="2">LMG 29322</strain>
    </source>
</reference>
<keyword evidence="3" id="KW-1185">Reference proteome</keyword>
<organism evidence="2 3">
    <name type="scientific">Caballeronia hypogeia</name>
    <dbReference type="NCBI Taxonomy" id="1777140"/>
    <lineage>
        <taxon>Bacteria</taxon>
        <taxon>Pseudomonadati</taxon>
        <taxon>Pseudomonadota</taxon>
        <taxon>Betaproteobacteria</taxon>
        <taxon>Burkholderiales</taxon>
        <taxon>Burkholderiaceae</taxon>
        <taxon>Caballeronia</taxon>
    </lineage>
</organism>
<feature type="region of interest" description="Disordered" evidence="1">
    <location>
        <begin position="70"/>
        <end position="98"/>
    </location>
</feature>
<evidence type="ECO:0000313" key="2">
    <source>
        <dbReference type="EMBL" id="SAK64399.1"/>
    </source>
</evidence>
<dbReference type="OrthoDB" id="9006100at2"/>
<name>A0A158B332_9BURK</name>
<evidence type="ECO:0000256" key="1">
    <source>
        <dbReference type="SAM" id="MobiDB-lite"/>
    </source>
</evidence>
<dbReference type="AlphaFoldDB" id="A0A158B332"/>
<dbReference type="Proteomes" id="UP000054851">
    <property type="component" value="Unassembled WGS sequence"/>
</dbReference>
<evidence type="ECO:0000313" key="3">
    <source>
        <dbReference type="Proteomes" id="UP000054851"/>
    </source>
</evidence>
<feature type="compositionally biased region" description="Basic and acidic residues" evidence="1">
    <location>
        <begin position="81"/>
        <end position="95"/>
    </location>
</feature>
<protein>
    <submittedName>
        <fullName evidence="2">Uncharacterized protein</fullName>
    </submittedName>
</protein>
<sequence>MNQVIVGVFGSYRDGHEALRALQLAGLRRDDAHLYRAGRGEVDIDALLPPTHDEDEAEYVAHGEHQGVIGARNRFVPGESSPRRMPEPKAPHAPDDATPQRTLLVIRITDDIKPLAVGELLHEHGAIAVKDASGHWRFSPFRNPSGM</sequence>
<dbReference type="EMBL" id="FCOA02000009">
    <property type="protein sequence ID" value="SAK64399.1"/>
    <property type="molecule type" value="Genomic_DNA"/>
</dbReference>
<dbReference type="RefSeq" id="WP_061168309.1">
    <property type="nucleotide sequence ID" value="NZ_FCOA02000009.1"/>
</dbReference>